<dbReference type="Proteomes" id="UP000018201">
    <property type="component" value="Unassembled WGS sequence"/>
</dbReference>
<feature type="transmembrane region" description="Helical" evidence="2">
    <location>
        <begin position="41"/>
        <end position="58"/>
    </location>
</feature>
<dbReference type="EMBL" id="HG689324">
    <property type="protein sequence ID" value="CDI73969.1"/>
    <property type="molecule type" value="Genomic_DNA"/>
</dbReference>
<feature type="region of interest" description="Disordered" evidence="1">
    <location>
        <begin position="207"/>
        <end position="295"/>
    </location>
</feature>
<keyword evidence="2" id="KW-0472">Membrane</keyword>
<reference evidence="3" key="2">
    <citation type="submission" date="2013-10" db="EMBL/GenBank/DDBJ databases">
        <authorList>
            <person name="Aslett M."/>
        </authorList>
    </citation>
    <scope>NUCLEOTIDE SEQUENCE [LARGE SCALE GENOMIC DNA]</scope>
    <source>
        <strain evidence="3">Houghton</strain>
    </source>
</reference>
<evidence type="ECO:0000313" key="4">
    <source>
        <dbReference type="Proteomes" id="UP000018201"/>
    </source>
</evidence>
<evidence type="ECO:0000256" key="1">
    <source>
        <dbReference type="SAM" id="MobiDB-lite"/>
    </source>
</evidence>
<evidence type="ECO:0000256" key="2">
    <source>
        <dbReference type="SAM" id="Phobius"/>
    </source>
</evidence>
<dbReference type="VEuPathDB" id="ToxoDB:EPH_0010020"/>
<dbReference type="AlphaFoldDB" id="U6G5Q1"/>
<protein>
    <recommendedName>
        <fullName evidence="5">Transmembrane protein</fullName>
    </recommendedName>
</protein>
<feature type="compositionally biased region" description="Basic and acidic residues" evidence="1">
    <location>
        <begin position="91"/>
        <end position="106"/>
    </location>
</feature>
<proteinExistence type="predicted"/>
<keyword evidence="4" id="KW-1185">Reference proteome</keyword>
<evidence type="ECO:0008006" key="5">
    <source>
        <dbReference type="Google" id="ProtNLM"/>
    </source>
</evidence>
<feature type="region of interest" description="Disordered" evidence="1">
    <location>
        <begin position="1"/>
        <end position="31"/>
    </location>
</feature>
<reference evidence="3" key="1">
    <citation type="submission" date="2013-10" db="EMBL/GenBank/DDBJ databases">
        <title>Genomic analysis of the causative agents of coccidiosis in chickens.</title>
        <authorList>
            <person name="Reid A.J."/>
            <person name="Blake D."/>
            <person name="Billington K."/>
            <person name="Browne H."/>
            <person name="Dunn M."/>
            <person name="Hung S."/>
            <person name="Kawahara F."/>
            <person name="Miranda-Saavedra D."/>
            <person name="Mourier T."/>
            <person name="Nagra H."/>
            <person name="Otto T.D."/>
            <person name="Rawlings N."/>
            <person name="Sanchez A."/>
            <person name="Sanders M."/>
            <person name="Subramaniam C."/>
            <person name="Tay Y."/>
            <person name="Dear P."/>
            <person name="Doerig C."/>
            <person name="Gruber A."/>
            <person name="Parkinson J."/>
            <person name="Shirley M."/>
            <person name="Wan K.L."/>
            <person name="Berriman M."/>
            <person name="Tomley F."/>
            <person name="Pain A."/>
        </authorList>
    </citation>
    <scope>NUCLEOTIDE SEQUENCE [LARGE SCALE GENOMIC DNA]</scope>
    <source>
        <strain evidence="3">Houghton</strain>
    </source>
</reference>
<accession>U6G5Q1</accession>
<feature type="compositionally biased region" description="Polar residues" evidence="1">
    <location>
        <begin position="214"/>
        <end position="243"/>
    </location>
</feature>
<feature type="region of interest" description="Disordered" evidence="1">
    <location>
        <begin position="72"/>
        <end position="131"/>
    </location>
</feature>
<keyword evidence="2" id="KW-0812">Transmembrane</keyword>
<name>U6G5Q1_9EIME</name>
<evidence type="ECO:0000313" key="3">
    <source>
        <dbReference type="EMBL" id="CDI73969.1"/>
    </source>
</evidence>
<gene>
    <name evidence="3" type="ORF">EPH_0010020</name>
</gene>
<organism evidence="3 4">
    <name type="scientific">Eimeria praecox</name>
    <dbReference type="NCBI Taxonomy" id="51316"/>
    <lineage>
        <taxon>Eukaryota</taxon>
        <taxon>Sar</taxon>
        <taxon>Alveolata</taxon>
        <taxon>Apicomplexa</taxon>
        <taxon>Conoidasida</taxon>
        <taxon>Coccidia</taxon>
        <taxon>Eucoccidiorida</taxon>
        <taxon>Eimeriorina</taxon>
        <taxon>Eimeriidae</taxon>
        <taxon>Eimeria</taxon>
    </lineage>
</organism>
<keyword evidence="2" id="KW-1133">Transmembrane helix</keyword>
<feature type="compositionally biased region" description="Polar residues" evidence="1">
    <location>
        <begin position="1"/>
        <end position="13"/>
    </location>
</feature>
<feature type="compositionally biased region" description="Polar residues" evidence="1">
    <location>
        <begin position="107"/>
        <end position="122"/>
    </location>
</feature>
<feature type="compositionally biased region" description="Polar residues" evidence="1">
    <location>
        <begin position="259"/>
        <end position="268"/>
    </location>
</feature>
<sequence length="493" mass="53864">MLASPSHSTQQVRESLEDVYAVPDEQRRGNKRRKELCNSPFYGRIAIVAIFAIVFVASHCLTHIRHGRTAWPHQQRRLADEQPQGAGNGTGKDDSPTCDWLKDVRQGRSTMQSSARSGTPTAPSRMGARLGGHGVKRIWNDADDEELQNLSKMQKGRGLPVDSDGSIQEEGLSAQLESLIEEALVAESYIHVEPWLLDPDLEVPTDLLFDSSEGEGTSFSQDSTEAGTSNSRDGTIPATTATDPFQGPFGASSAASAATVQQLSQQTPGAAAPQVQLPSSTSNPQEPPILDYSNAGVNSSVSLTEQAEHGSMSGAKQGLSNHVHEQREAGLQIGTCLKMDVLDACHADLLMACLEELVAFAMHNVKRTLTAVRPVFRVERLALYLLIADSLYATSKTLGDSAQRHTWWNGIMAELPANIVLGSDPNPRQTSRDILALGEKIKDGLETFRSGIRPLPEVLVPLKREILCSGLLRRFQRGAWSYFRLHDDEWKKQ</sequence>
<dbReference type="OrthoDB" id="348443at2759"/>